<reference evidence="11" key="1">
    <citation type="journal article" date="2019" name="Int. J. Syst. Evol. Microbiol.">
        <title>The Global Catalogue of Microorganisms (GCM) 10K type strain sequencing project: providing services to taxonomists for standard genome sequencing and annotation.</title>
        <authorList>
            <consortium name="The Broad Institute Genomics Platform"/>
            <consortium name="The Broad Institute Genome Sequencing Center for Infectious Disease"/>
            <person name="Wu L."/>
            <person name="Ma J."/>
        </authorList>
    </citation>
    <scope>NUCLEOTIDE SEQUENCE [LARGE SCALE GENOMIC DNA]</scope>
    <source>
        <strain evidence="11">CCUG 73951</strain>
    </source>
</reference>
<evidence type="ECO:0000259" key="9">
    <source>
        <dbReference type="Pfam" id="PF05223"/>
    </source>
</evidence>
<evidence type="ECO:0000256" key="3">
    <source>
        <dbReference type="ARBA" id="ARBA00007171"/>
    </source>
</evidence>
<evidence type="ECO:0000256" key="2">
    <source>
        <dbReference type="ARBA" id="ARBA00004752"/>
    </source>
</evidence>
<dbReference type="Pfam" id="PF00905">
    <property type="entry name" value="Transpeptidase"/>
    <property type="match status" value="1"/>
</dbReference>
<dbReference type="SUPFAM" id="SSF56601">
    <property type="entry name" value="beta-lactamase/transpeptidase-like"/>
    <property type="match status" value="1"/>
</dbReference>
<organism evidence="10 11">
    <name type="scientific">Halobacillus campisalis</name>
    <dbReference type="NCBI Taxonomy" id="435909"/>
    <lineage>
        <taxon>Bacteria</taxon>
        <taxon>Bacillati</taxon>
        <taxon>Bacillota</taxon>
        <taxon>Bacilli</taxon>
        <taxon>Bacillales</taxon>
        <taxon>Bacillaceae</taxon>
        <taxon>Halobacillus</taxon>
    </lineage>
</organism>
<evidence type="ECO:0000259" key="8">
    <source>
        <dbReference type="Pfam" id="PF03717"/>
    </source>
</evidence>
<evidence type="ECO:0000313" key="11">
    <source>
        <dbReference type="Proteomes" id="UP001596494"/>
    </source>
</evidence>
<dbReference type="PANTHER" id="PTHR30627:SF25">
    <property type="entry name" value="PENICILLIN-BINDING PROTEIN 3"/>
    <property type="match status" value="1"/>
</dbReference>
<dbReference type="InterPro" id="IPR007887">
    <property type="entry name" value="MecA_N"/>
</dbReference>
<dbReference type="PROSITE" id="PS51257">
    <property type="entry name" value="PROKAR_LIPOPROTEIN"/>
    <property type="match status" value="1"/>
</dbReference>
<sequence>MKQITALLLLVLALLGCSEQPEPSGTLEAYMQAWQDENFEEMYELLSEQSKDRINEQEFVERYSTIYDGINMNNLLITYDEPAEDEDFAEEDQPSFSYEAEMETLAGALNFANEVQLTFEENEEDGKWLVNWDPSMIFPGMEEEDTVSAQSTSPERGEIFDVEGDPLAENGEVQQVGFVPGELGENEEEAKEEAADILDISVEDIDGQLNQSWVQASSFVPVGSIAAGDEERIENISGIEGIQLQEKSARVYPEGESAAHLIGYISDVTAEQLEEVGDQGYSAGDQIGQAGLEYVLEDDLRGQAGGKVSILDENDEEKEVLAENEAVDGEDFNLTIDKELQQAIYESMEEEPGASSAIDPTTGEVKALVSSPSYDPNDIILGRSSVETTVNRFNKTYSPGSTFKPITAAIGLETGNIDPDEEMSIPDKTYTEDGWGGYSVSRVDGANVDDKVDLRDALVRSDNIYFARSILEIGADSFMDKSKNFGFSEEVPFSFPIENSQIANEEEITEDVLLADTGYGQGQVQMSTLHLAMTYTPFITNGDLLEPTLIQSDETEQIWREDVISEESASRIREDLKAVVNDPEGSAYEPQLENVSLAGKTGTAELKESLDDEDGQENGWFIAWDTDQEDLLVSMMIENVENGSSEAVSKVKQVFEEMN</sequence>
<dbReference type="PANTHER" id="PTHR30627">
    <property type="entry name" value="PEPTIDOGLYCAN D,D-TRANSPEPTIDASE"/>
    <property type="match status" value="1"/>
</dbReference>
<dbReference type="InterPro" id="IPR012338">
    <property type="entry name" value="Beta-lactam/transpept-like"/>
</dbReference>
<dbReference type="Pfam" id="PF03717">
    <property type="entry name" value="PBP_dimer"/>
    <property type="match status" value="1"/>
</dbReference>
<comment type="subcellular location">
    <subcellularLocation>
        <location evidence="1">Membrane</location>
    </subcellularLocation>
</comment>
<keyword evidence="5" id="KW-0472">Membrane</keyword>
<accession>A0ABW2K5B1</accession>
<dbReference type="Gene3D" id="3.30.1390.30">
    <property type="entry name" value="Penicillin-binding protein 2a, domain 3"/>
    <property type="match status" value="1"/>
</dbReference>
<dbReference type="InterPro" id="IPR036138">
    <property type="entry name" value="PBP_dimer_sf"/>
</dbReference>
<feature type="domain" description="NTF2-like N-terminal transpeptidase" evidence="9">
    <location>
        <begin position="23"/>
        <end position="145"/>
    </location>
</feature>
<dbReference type="EMBL" id="JBHTBY010000008">
    <property type="protein sequence ID" value="MFC7321352.1"/>
    <property type="molecule type" value="Genomic_DNA"/>
</dbReference>
<feature type="domain" description="Penicillin-binding protein transpeptidase" evidence="7">
    <location>
        <begin position="357"/>
        <end position="653"/>
    </location>
</feature>
<dbReference type="EC" id="3.4.16.4" evidence="4"/>
<dbReference type="Gene3D" id="3.40.710.10">
    <property type="entry name" value="DD-peptidase/beta-lactamase superfamily"/>
    <property type="match status" value="1"/>
</dbReference>
<dbReference type="InterPro" id="IPR005311">
    <property type="entry name" value="PBP_dimer"/>
</dbReference>
<keyword evidence="11" id="KW-1185">Reference proteome</keyword>
<dbReference type="Gene3D" id="3.90.1310.10">
    <property type="entry name" value="Penicillin-binding protein 2a (Domain 2)"/>
    <property type="match status" value="1"/>
</dbReference>
<evidence type="ECO:0000256" key="4">
    <source>
        <dbReference type="ARBA" id="ARBA00012448"/>
    </source>
</evidence>
<gene>
    <name evidence="10" type="ORF">ACFQMN_10700</name>
</gene>
<dbReference type="SUPFAM" id="SSF56519">
    <property type="entry name" value="Penicillin binding protein dimerisation domain"/>
    <property type="match status" value="1"/>
</dbReference>
<evidence type="ECO:0000256" key="6">
    <source>
        <dbReference type="ARBA" id="ARBA00034000"/>
    </source>
</evidence>
<dbReference type="Pfam" id="PF05223">
    <property type="entry name" value="MecA_N"/>
    <property type="match status" value="1"/>
</dbReference>
<dbReference type="RefSeq" id="WP_289216450.1">
    <property type="nucleotide sequence ID" value="NZ_JAPVRC010000006.1"/>
</dbReference>
<name>A0ABW2K5B1_9BACI</name>
<evidence type="ECO:0000256" key="1">
    <source>
        <dbReference type="ARBA" id="ARBA00004370"/>
    </source>
</evidence>
<dbReference type="Proteomes" id="UP001596494">
    <property type="component" value="Unassembled WGS sequence"/>
</dbReference>
<feature type="domain" description="Penicillin-binding protein dimerisation" evidence="8">
    <location>
        <begin position="152"/>
        <end position="317"/>
    </location>
</feature>
<comment type="caution">
    <text evidence="10">The sequence shown here is derived from an EMBL/GenBank/DDBJ whole genome shotgun (WGS) entry which is preliminary data.</text>
</comment>
<dbReference type="InterPro" id="IPR001460">
    <property type="entry name" value="PCN-bd_Tpept"/>
</dbReference>
<evidence type="ECO:0000313" key="10">
    <source>
        <dbReference type="EMBL" id="MFC7321352.1"/>
    </source>
</evidence>
<comment type="catalytic activity">
    <reaction evidence="6">
        <text>Preferential cleavage: (Ac)2-L-Lys-D-Ala-|-D-Ala. Also transpeptidation of peptidyl-alanyl moieties that are N-acyl substituents of D-alanine.</text>
        <dbReference type="EC" id="3.4.16.4"/>
    </reaction>
</comment>
<dbReference type="InterPro" id="IPR032710">
    <property type="entry name" value="NTF2-like_dom_sf"/>
</dbReference>
<evidence type="ECO:0000256" key="5">
    <source>
        <dbReference type="ARBA" id="ARBA00023136"/>
    </source>
</evidence>
<protein>
    <recommendedName>
        <fullName evidence="4">serine-type D-Ala-D-Ala carboxypeptidase</fullName>
        <ecNumber evidence="4">3.4.16.4</ecNumber>
    </recommendedName>
</protein>
<comment type="pathway">
    <text evidence="2">Cell wall biogenesis; peptidoglycan biosynthesis.</text>
</comment>
<dbReference type="InterPro" id="IPR050515">
    <property type="entry name" value="Beta-lactam/transpept"/>
</dbReference>
<dbReference type="Gene3D" id="3.10.450.100">
    <property type="entry name" value="NTF2-like, domain 1"/>
    <property type="match status" value="1"/>
</dbReference>
<proteinExistence type="inferred from homology"/>
<evidence type="ECO:0000259" key="7">
    <source>
        <dbReference type="Pfam" id="PF00905"/>
    </source>
</evidence>
<comment type="similarity">
    <text evidence="3">Belongs to the transpeptidase family.</text>
</comment>
<dbReference type="SUPFAM" id="SSF54427">
    <property type="entry name" value="NTF2-like"/>
    <property type="match status" value="1"/>
</dbReference>